<comment type="caution">
    <text evidence="6">The sequence shown here is derived from an EMBL/GenBank/DDBJ whole genome shotgun (WGS) entry which is preliminary data.</text>
</comment>
<evidence type="ECO:0000256" key="2">
    <source>
        <dbReference type="ARBA" id="ARBA00022679"/>
    </source>
</evidence>
<dbReference type="Gene3D" id="3.40.50.150">
    <property type="entry name" value="Vaccinia Virus protein VP39"/>
    <property type="match status" value="1"/>
</dbReference>
<dbReference type="NCBIfam" id="TIGR01983">
    <property type="entry name" value="UbiG"/>
    <property type="match status" value="1"/>
</dbReference>
<dbReference type="AlphaFoldDB" id="A0A9D7XNE3"/>
<dbReference type="InterPro" id="IPR010233">
    <property type="entry name" value="UbiG_MeTrfase"/>
</dbReference>
<dbReference type="PANTHER" id="PTHR43464:SF19">
    <property type="entry name" value="UBIQUINONE BIOSYNTHESIS O-METHYLTRANSFERASE, MITOCHONDRIAL"/>
    <property type="match status" value="1"/>
</dbReference>
<dbReference type="SUPFAM" id="SSF53335">
    <property type="entry name" value="S-adenosyl-L-methionine-dependent methyltransferases"/>
    <property type="match status" value="1"/>
</dbReference>
<dbReference type="InterPro" id="IPR029063">
    <property type="entry name" value="SAM-dependent_MTases_sf"/>
</dbReference>
<keyword evidence="2" id="KW-0808">Transferase</keyword>
<dbReference type="PANTHER" id="PTHR43464">
    <property type="entry name" value="METHYLTRANSFERASE"/>
    <property type="match status" value="1"/>
</dbReference>
<keyword evidence="1" id="KW-0489">Methyltransferase</keyword>
<accession>A0A9D7XNE3</accession>
<evidence type="ECO:0000256" key="3">
    <source>
        <dbReference type="ARBA" id="ARBA00022688"/>
    </source>
</evidence>
<evidence type="ECO:0000313" key="6">
    <source>
        <dbReference type="EMBL" id="MBK9980921.1"/>
    </source>
</evidence>
<dbReference type="GO" id="GO:0061542">
    <property type="term" value="F:3-demethylubiquinol 3-O-methyltransferase activity"/>
    <property type="evidence" value="ECO:0007669"/>
    <property type="project" value="InterPro"/>
</dbReference>
<sequence>MKQAISPQIYSRIDNDMYQYDGDQWWTGNNVYHLLKGSVNPCRFPYFLKTYTDVLKRNPHNKQAIEVGCGGGILAEEIASAGFALTGIDPAEKSLDTARAHARIYNLNIDYRLGTGEEIPFPDHHFDVVFCCDVLEHVRDLPKCIAEFSRVLKPGGVFFFDTFNRNLLSKLIVIKLWQEWKSTAMMPPKLHVYEMLVKPSELRELMQTNDFGKIEFKGMSPNINPLKMVHLLRKRAKGKITYEDLSDQMKLKESNDTKVGYMGYGVKKG</sequence>
<proteinExistence type="predicted"/>
<evidence type="ECO:0000256" key="1">
    <source>
        <dbReference type="ARBA" id="ARBA00022603"/>
    </source>
</evidence>
<dbReference type="EMBL" id="JADKGY010000001">
    <property type="protein sequence ID" value="MBK9980921.1"/>
    <property type="molecule type" value="Genomic_DNA"/>
</dbReference>
<gene>
    <name evidence="6" type="primary">ubiG</name>
    <name evidence="6" type="ORF">IPP15_00610</name>
</gene>
<keyword evidence="4" id="KW-0949">S-adenosyl-L-methionine</keyword>
<reference evidence="6 7" key="1">
    <citation type="submission" date="2020-10" db="EMBL/GenBank/DDBJ databases">
        <title>Connecting structure to function with the recovery of over 1000 high-quality activated sludge metagenome-assembled genomes encoding full-length rRNA genes using long-read sequencing.</title>
        <authorList>
            <person name="Singleton C.M."/>
            <person name="Petriglieri F."/>
            <person name="Kristensen J.M."/>
            <person name="Kirkegaard R.H."/>
            <person name="Michaelsen T.Y."/>
            <person name="Andersen M.H."/>
            <person name="Karst S.M."/>
            <person name="Dueholm M.S."/>
            <person name="Nielsen P.H."/>
            <person name="Albertsen M."/>
        </authorList>
    </citation>
    <scope>NUCLEOTIDE SEQUENCE [LARGE SCALE GENOMIC DNA]</scope>
    <source>
        <strain evidence="6">Ribe_18-Q3-R11-54_MAXAC.273</strain>
    </source>
</reference>
<evidence type="ECO:0000256" key="4">
    <source>
        <dbReference type="ARBA" id="ARBA00022691"/>
    </source>
</evidence>
<feature type="domain" description="Methyltransferase type 11" evidence="5">
    <location>
        <begin position="66"/>
        <end position="160"/>
    </location>
</feature>
<organism evidence="6 7">
    <name type="scientific">Candidatus Opimibacter skivensis</name>
    <dbReference type="NCBI Taxonomy" id="2982028"/>
    <lineage>
        <taxon>Bacteria</taxon>
        <taxon>Pseudomonadati</taxon>
        <taxon>Bacteroidota</taxon>
        <taxon>Saprospiria</taxon>
        <taxon>Saprospirales</taxon>
        <taxon>Saprospiraceae</taxon>
        <taxon>Candidatus Opimibacter</taxon>
    </lineage>
</organism>
<dbReference type="InterPro" id="IPR013216">
    <property type="entry name" value="Methyltransf_11"/>
</dbReference>
<dbReference type="CDD" id="cd02440">
    <property type="entry name" value="AdoMet_MTases"/>
    <property type="match status" value="1"/>
</dbReference>
<evidence type="ECO:0000259" key="5">
    <source>
        <dbReference type="Pfam" id="PF08241"/>
    </source>
</evidence>
<keyword evidence="3" id="KW-0831">Ubiquinone biosynthesis</keyword>
<dbReference type="GO" id="GO:0010420">
    <property type="term" value="F:polyprenyldihydroxybenzoate methyltransferase activity"/>
    <property type="evidence" value="ECO:0007669"/>
    <property type="project" value="InterPro"/>
</dbReference>
<name>A0A9D7XNE3_9BACT</name>
<protein>
    <submittedName>
        <fullName evidence="6">3-demethylubiquinone-9 3-O-methyltransferase</fullName>
    </submittedName>
</protein>
<dbReference type="Proteomes" id="UP000808337">
    <property type="component" value="Unassembled WGS sequence"/>
</dbReference>
<dbReference type="Pfam" id="PF08241">
    <property type="entry name" value="Methyltransf_11"/>
    <property type="match status" value="1"/>
</dbReference>
<evidence type="ECO:0000313" key="7">
    <source>
        <dbReference type="Proteomes" id="UP000808337"/>
    </source>
</evidence>
<dbReference type="GO" id="GO:0032259">
    <property type="term" value="P:methylation"/>
    <property type="evidence" value="ECO:0007669"/>
    <property type="project" value="UniProtKB-KW"/>
</dbReference>